<evidence type="ECO:0000259" key="1">
    <source>
        <dbReference type="Pfam" id="PF23438"/>
    </source>
</evidence>
<sequence length="78" mass="8941">MSQATADKRRRVERLLEQRVGDEPIYVKSKFLAAKLELSPQEIGSVLGRLADSSSRLTVEKWSYTNATTWRVDTSRKE</sequence>
<dbReference type="InterPro" id="IPR055547">
    <property type="entry name" value="DUF7123"/>
</dbReference>
<evidence type="ECO:0000313" key="2">
    <source>
        <dbReference type="EMBL" id="QSG14845.1"/>
    </source>
</evidence>
<evidence type="ECO:0000313" key="3">
    <source>
        <dbReference type="Proteomes" id="UP000663292"/>
    </source>
</evidence>
<dbReference type="RefSeq" id="WP_229122891.1">
    <property type="nucleotide sequence ID" value="NZ_CP064791.1"/>
</dbReference>
<keyword evidence="3" id="KW-1185">Reference proteome</keyword>
<feature type="domain" description="DUF7123" evidence="1">
    <location>
        <begin position="3"/>
        <end position="73"/>
    </location>
</feature>
<dbReference type="GeneID" id="68857949"/>
<dbReference type="Proteomes" id="UP000663292">
    <property type="component" value="Chromosome"/>
</dbReference>
<dbReference type="AlphaFoldDB" id="A0A897NTJ8"/>
<organism evidence="2 3">
    <name type="scientific">Halapricum desulfuricans</name>
    <dbReference type="NCBI Taxonomy" id="2841257"/>
    <lineage>
        <taxon>Archaea</taxon>
        <taxon>Methanobacteriati</taxon>
        <taxon>Methanobacteriota</taxon>
        <taxon>Stenosarchaea group</taxon>
        <taxon>Halobacteria</taxon>
        <taxon>Halobacteriales</taxon>
        <taxon>Haloarculaceae</taxon>
        <taxon>Halapricum</taxon>
    </lineage>
</organism>
<proteinExistence type="predicted"/>
<dbReference type="EMBL" id="CP064791">
    <property type="protein sequence ID" value="QSG14845.1"/>
    <property type="molecule type" value="Genomic_DNA"/>
</dbReference>
<reference evidence="2 3" key="1">
    <citation type="submission" date="2020-11" db="EMBL/GenBank/DDBJ databases">
        <title>Carbohydrate-dependent, anaerobic sulfur respiration: A novel catabolism in halophilic archaea.</title>
        <authorList>
            <person name="Sorokin D.Y."/>
            <person name="Messina E."/>
            <person name="Smedile F."/>
            <person name="La Cono V."/>
            <person name="Hallsworth J.E."/>
            <person name="Yakimov M.M."/>
        </authorList>
    </citation>
    <scope>NUCLEOTIDE SEQUENCE [LARGE SCALE GENOMIC DNA]</scope>
    <source>
        <strain evidence="2 3">HSR-Est</strain>
    </source>
</reference>
<accession>A0A897NTJ8</accession>
<protein>
    <recommendedName>
        <fullName evidence="1">DUF7123 domain-containing protein</fullName>
    </recommendedName>
</protein>
<name>A0A897NTJ8_9EURY</name>
<gene>
    <name evidence="2" type="ORF">HSEST_1312</name>
</gene>
<dbReference type="Pfam" id="PF23438">
    <property type="entry name" value="DUF7123"/>
    <property type="match status" value="1"/>
</dbReference>